<evidence type="ECO:0000256" key="1">
    <source>
        <dbReference type="ARBA" id="ARBA00022553"/>
    </source>
</evidence>
<keyword evidence="3" id="KW-0805">Transcription regulation</keyword>
<dbReference type="InterPro" id="IPR011006">
    <property type="entry name" value="CheY-like_superfamily"/>
</dbReference>
<dbReference type="PROSITE" id="PS50110">
    <property type="entry name" value="RESPONSE_REGULATORY"/>
    <property type="match status" value="1"/>
</dbReference>
<dbReference type="AlphaFoldDB" id="A0A1E3LYR7"/>
<protein>
    <submittedName>
        <fullName evidence="9">DNA-binding response regulator</fullName>
    </submittedName>
</protein>
<evidence type="ECO:0000256" key="3">
    <source>
        <dbReference type="ARBA" id="ARBA00023015"/>
    </source>
</evidence>
<dbReference type="Proteomes" id="UP000094487">
    <property type="component" value="Unassembled WGS sequence"/>
</dbReference>
<dbReference type="PROSITE" id="PS50043">
    <property type="entry name" value="HTH_LUXR_2"/>
    <property type="match status" value="1"/>
</dbReference>
<evidence type="ECO:0000313" key="10">
    <source>
        <dbReference type="Proteomes" id="UP000094487"/>
    </source>
</evidence>
<dbReference type="PRINTS" id="PR00038">
    <property type="entry name" value="HTHLUXR"/>
</dbReference>
<evidence type="ECO:0000256" key="2">
    <source>
        <dbReference type="ARBA" id="ARBA00023012"/>
    </source>
</evidence>
<dbReference type="InterPro" id="IPR036388">
    <property type="entry name" value="WH-like_DNA-bd_sf"/>
</dbReference>
<comment type="caution">
    <text evidence="9">The sequence shown here is derived from an EMBL/GenBank/DDBJ whole genome shotgun (WGS) entry which is preliminary data.</text>
</comment>
<dbReference type="PANTHER" id="PTHR44688:SF16">
    <property type="entry name" value="DNA-BINDING TRANSCRIPTIONAL ACTIVATOR DEVR_DOSR"/>
    <property type="match status" value="1"/>
</dbReference>
<dbReference type="InterPro" id="IPR016032">
    <property type="entry name" value="Sig_transdc_resp-reg_C-effctor"/>
</dbReference>
<dbReference type="Gene3D" id="1.10.10.10">
    <property type="entry name" value="Winged helix-like DNA-binding domain superfamily/Winged helix DNA-binding domain"/>
    <property type="match status" value="1"/>
</dbReference>
<dbReference type="CDD" id="cd17537">
    <property type="entry name" value="REC_FixJ"/>
    <property type="match status" value="1"/>
</dbReference>
<evidence type="ECO:0000256" key="4">
    <source>
        <dbReference type="ARBA" id="ARBA00023125"/>
    </source>
</evidence>
<organism evidence="9 10">
    <name type="scientific">Sphingomonas turrisvirgatae</name>
    <dbReference type="NCBI Taxonomy" id="1888892"/>
    <lineage>
        <taxon>Bacteria</taxon>
        <taxon>Pseudomonadati</taxon>
        <taxon>Pseudomonadota</taxon>
        <taxon>Alphaproteobacteria</taxon>
        <taxon>Sphingomonadales</taxon>
        <taxon>Sphingomonadaceae</taxon>
        <taxon>Sphingomonas</taxon>
    </lineage>
</organism>
<sequence>MASDGIVYVIDDDEAARHSLEFLLDCSEIRVRAFPSADAFLVAAPPLGGACIVTDVRMPGSSGIELVEEMKRRGASVPVIVITGHADVPLAIQAMHAGVADFIEKPFDDEMILAAIRKALAAQAGDDAARAERQAVVDRIASLSGREREVMEGLARGDANKAIAFDLGISARTVEVYRANVMLKMQAKTLSDLVRMVTVARLP</sequence>
<gene>
    <name evidence="9" type="primary">fixJ</name>
    <name evidence="9" type="ORF">BFL28_13120</name>
</gene>
<dbReference type="Gene3D" id="3.40.50.2300">
    <property type="match status" value="1"/>
</dbReference>
<keyword evidence="2" id="KW-0902">Two-component regulatory system</keyword>
<dbReference type="PROSITE" id="PS00622">
    <property type="entry name" value="HTH_LUXR_1"/>
    <property type="match status" value="1"/>
</dbReference>
<dbReference type="GO" id="GO:0006355">
    <property type="term" value="P:regulation of DNA-templated transcription"/>
    <property type="evidence" value="ECO:0007669"/>
    <property type="project" value="InterPro"/>
</dbReference>
<keyword evidence="5" id="KW-0804">Transcription</keyword>
<dbReference type="SUPFAM" id="SSF46894">
    <property type="entry name" value="C-terminal effector domain of the bipartite response regulators"/>
    <property type="match status" value="1"/>
</dbReference>
<keyword evidence="10" id="KW-1185">Reference proteome</keyword>
<evidence type="ECO:0000313" key="9">
    <source>
        <dbReference type="EMBL" id="ODP38859.1"/>
    </source>
</evidence>
<accession>A0A1E3LYR7</accession>
<feature type="domain" description="Response regulatory" evidence="8">
    <location>
        <begin position="6"/>
        <end position="120"/>
    </location>
</feature>
<dbReference type="InterPro" id="IPR000792">
    <property type="entry name" value="Tscrpt_reg_LuxR_C"/>
</dbReference>
<dbReference type="GO" id="GO:0000160">
    <property type="term" value="P:phosphorelay signal transduction system"/>
    <property type="evidence" value="ECO:0007669"/>
    <property type="project" value="UniProtKB-KW"/>
</dbReference>
<dbReference type="FunFam" id="3.40.50.2300:FF:000018">
    <property type="entry name" value="DNA-binding transcriptional regulator NtrC"/>
    <property type="match status" value="1"/>
</dbReference>
<reference evidence="9 10" key="1">
    <citation type="submission" date="2016-08" db="EMBL/GenBank/DDBJ databases">
        <title>Draft genome of the agarase producing Sphingomonas sp. MCT13.</title>
        <authorList>
            <person name="D'Andrea M.M."/>
            <person name="Rossolini G.M."/>
            <person name="Thaller M.C."/>
        </authorList>
    </citation>
    <scope>NUCLEOTIDE SEQUENCE [LARGE SCALE GENOMIC DNA]</scope>
    <source>
        <strain evidence="9 10">MCT13</strain>
    </source>
</reference>
<dbReference type="InterPro" id="IPR001789">
    <property type="entry name" value="Sig_transdc_resp-reg_receiver"/>
</dbReference>
<keyword evidence="4 9" id="KW-0238">DNA-binding</keyword>
<feature type="modified residue" description="4-aspartylphosphate" evidence="6">
    <location>
        <position position="55"/>
    </location>
</feature>
<evidence type="ECO:0000256" key="6">
    <source>
        <dbReference type="PROSITE-ProRule" id="PRU00169"/>
    </source>
</evidence>
<proteinExistence type="predicted"/>
<dbReference type="SMART" id="SM00448">
    <property type="entry name" value="REC"/>
    <property type="match status" value="1"/>
</dbReference>
<name>A0A1E3LYR7_9SPHN</name>
<dbReference type="NCBIfam" id="NF006900">
    <property type="entry name" value="PRK09390.1"/>
    <property type="match status" value="1"/>
</dbReference>
<dbReference type="OrthoDB" id="9782655at2"/>
<evidence type="ECO:0000259" key="7">
    <source>
        <dbReference type="PROSITE" id="PS50043"/>
    </source>
</evidence>
<dbReference type="SUPFAM" id="SSF52172">
    <property type="entry name" value="CheY-like"/>
    <property type="match status" value="1"/>
</dbReference>
<dbReference type="Pfam" id="PF00196">
    <property type="entry name" value="GerE"/>
    <property type="match status" value="1"/>
</dbReference>
<dbReference type="EMBL" id="MDDS01000011">
    <property type="protein sequence ID" value="ODP38859.1"/>
    <property type="molecule type" value="Genomic_DNA"/>
</dbReference>
<dbReference type="STRING" id="1888892.BFL28_13120"/>
<dbReference type="Pfam" id="PF00072">
    <property type="entry name" value="Response_reg"/>
    <property type="match status" value="1"/>
</dbReference>
<dbReference type="CDD" id="cd06170">
    <property type="entry name" value="LuxR_C_like"/>
    <property type="match status" value="1"/>
</dbReference>
<dbReference type="PANTHER" id="PTHR44688">
    <property type="entry name" value="DNA-BINDING TRANSCRIPTIONAL ACTIVATOR DEVR_DOSR"/>
    <property type="match status" value="1"/>
</dbReference>
<dbReference type="SMART" id="SM00421">
    <property type="entry name" value="HTH_LUXR"/>
    <property type="match status" value="1"/>
</dbReference>
<keyword evidence="1 6" id="KW-0597">Phosphoprotein</keyword>
<feature type="domain" description="HTH luxR-type" evidence="7">
    <location>
        <begin position="136"/>
        <end position="201"/>
    </location>
</feature>
<dbReference type="GO" id="GO:0003677">
    <property type="term" value="F:DNA binding"/>
    <property type="evidence" value="ECO:0007669"/>
    <property type="project" value="UniProtKB-KW"/>
</dbReference>
<evidence type="ECO:0000259" key="8">
    <source>
        <dbReference type="PROSITE" id="PS50110"/>
    </source>
</evidence>
<dbReference type="RefSeq" id="WP_069319463.1">
    <property type="nucleotide sequence ID" value="NZ_MDDS01000011.1"/>
</dbReference>
<evidence type="ECO:0000256" key="5">
    <source>
        <dbReference type="ARBA" id="ARBA00023163"/>
    </source>
</evidence>